<comment type="caution">
    <text evidence="1">The sequence shown here is derived from an EMBL/GenBank/DDBJ whole genome shotgun (WGS) entry which is preliminary data.</text>
</comment>
<protein>
    <recommendedName>
        <fullName evidence="3">Alpha-1,2-fucosyltransferase</fullName>
    </recommendedName>
</protein>
<reference evidence="2" key="1">
    <citation type="journal article" date="2019" name="Int. J. Syst. Evol. Microbiol.">
        <title>The Global Catalogue of Microorganisms (GCM) 10K type strain sequencing project: providing services to taxonomists for standard genome sequencing and annotation.</title>
        <authorList>
            <consortium name="The Broad Institute Genomics Platform"/>
            <consortium name="The Broad Institute Genome Sequencing Center for Infectious Disease"/>
            <person name="Wu L."/>
            <person name="Ma J."/>
        </authorList>
    </citation>
    <scope>NUCLEOTIDE SEQUENCE [LARGE SCALE GENOMIC DNA]</scope>
    <source>
        <strain evidence="2">JCM 17214</strain>
    </source>
</reference>
<accession>A0ABP7MMJ2</accession>
<dbReference type="Proteomes" id="UP001499909">
    <property type="component" value="Unassembled WGS sequence"/>
</dbReference>
<organism evidence="1 2">
    <name type="scientific">Hymenobacter algoricola</name>
    <dbReference type="NCBI Taxonomy" id="486267"/>
    <lineage>
        <taxon>Bacteria</taxon>
        <taxon>Pseudomonadati</taxon>
        <taxon>Bacteroidota</taxon>
        <taxon>Cytophagia</taxon>
        <taxon>Cytophagales</taxon>
        <taxon>Hymenobacteraceae</taxon>
        <taxon>Hymenobacter</taxon>
    </lineage>
</organism>
<keyword evidence="2" id="KW-1185">Reference proteome</keyword>
<name>A0ABP7MMJ2_9BACT</name>
<dbReference type="EMBL" id="BAABDH010000017">
    <property type="protein sequence ID" value="GAA3926433.1"/>
    <property type="molecule type" value="Genomic_DNA"/>
</dbReference>
<gene>
    <name evidence="1" type="ORF">GCM10022406_10380</name>
</gene>
<evidence type="ECO:0000313" key="2">
    <source>
        <dbReference type="Proteomes" id="UP001499909"/>
    </source>
</evidence>
<dbReference type="RefSeq" id="WP_345111028.1">
    <property type="nucleotide sequence ID" value="NZ_BAABDH010000017.1"/>
</dbReference>
<evidence type="ECO:0000313" key="1">
    <source>
        <dbReference type="EMBL" id="GAA3926433.1"/>
    </source>
</evidence>
<evidence type="ECO:0008006" key="3">
    <source>
        <dbReference type="Google" id="ProtNLM"/>
    </source>
</evidence>
<proteinExistence type="predicted"/>
<sequence length="294" mass="33133">MVIVTKRTGQLGNRLFLFAHFVANAAEYKYALANPSFRAYAPYFEATATQDFGGLPIRLQVFRRARLDYVFRLVQHSRLFRVLQQALRLLPRRLAASALIADEDGPDFDLNRPDYLAPARQGLVLAHGWMFRDKTHLRQHAPLIRRLFAPVAVHRHAVAQLLAQCRHSCDVLIGVHIRRGDYATFAGGAFYYNNAAYAARMREVQAQFAAGTRVAFLLCSNETLDEADFAGLQLHRATGHFVEDLYALASCDYVLGPPSSYSMWASFYGAVPLCHLHRPDQSVTLADFRVFLDG</sequence>